<dbReference type="AlphaFoldDB" id="L1J2N9"/>
<keyword evidence="3" id="KW-1185">Reference proteome</keyword>
<dbReference type="RefSeq" id="XP_005829384.1">
    <property type="nucleotide sequence ID" value="XM_005829327.1"/>
</dbReference>
<accession>L1J2N9</accession>
<sequence>MEGSFSCAPPRVVASIACIPPRVASGQCRRVARSLAPQVLHVFVCLSRVYSDWGALNDDGGLSKERNISVTWGEDVGAPARYLTSLEATASAYDDAWIFFTDDEQEFHPTLIGRMLSDVSPSSLVLQNRHRHLQRNSSGGMVAGRFGLLMRRHVLAQLRAFPIAFPARRAGDQWMSIYLHKRRVPVDPSNVEELEAIFDKPSLNQLEDSPEPADVAELQAFYAVRFWQSRVLDQASGSWSLPGHAAGWECERGPSAWQTSSCAASQVCHVHGRYVMYAGEDAQFVGAGLGRCDDSDERHAWVVESETSLTLPRRSQWVPGPSIFLRRYSAGNFGHFLLDSIVPAFISLYTMIPNVSLPENIVVDDLCDDGASLFEYSAADCDRMSQRILPELAKSVIYVKAMRHPVCFETLISSNCKVTNMEQVRGSVQDALGNASTRVLLHDLSLLAFAEQVEMVSRSFLLVSPGGAASMISVFLPAKSTLILGSFCSQCLVSSCYNHEVDYLFSIFPSRDDVRVVLYPIKEEDFVPPNKPQGCDYRFGDQSWMKQQAQLAFTSFFLSRDKQA</sequence>
<name>L1J2N9_GUITC</name>
<organism evidence="1">
    <name type="scientific">Guillardia theta (strain CCMP2712)</name>
    <name type="common">Cryptophyte</name>
    <dbReference type="NCBI Taxonomy" id="905079"/>
    <lineage>
        <taxon>Eukaryota</taxon>
        <taxon>Cryptophyceae</taxon>
        <taxon>Pyrenomonadales</taxon>
        <taxon>Geminigeraceae</taxon>
        <taxon>Guillardia</taxon>
    </lineage>
</organism>
<dbReference type="Proteomes" id="UP000011087">
    <property type="component" value="Unassembled WGS sequence"/>
</dbReference>
<dbReference type="EnsemblProtists" id="EKX42404">
    <property type="protein sequence ID" value="EKX42404"/>
    <property type="gene ID" value="GUITHDRAFT_111679"/>
</dbReference>
<dbReference type="HOGENOM" id="CLU_444436_0_0_1"/>
<evidence type="ECO:0000313" key="2">
    <source>
        <dbReference type="EnsemblProtists" id="EKX42404"/>
    </source>
</evidence>
<dbReference type="GeneID" id="17299039"/>
<dbReference type="KEGG" id="gtt:GUITHDRAFT_111679"/>
<dbReference type="EMBL" id="JH993017">
    <property type="protein sequence ID" value="EKX42404.1"/>
    <property type="molecule type" value="Genomic_DNA"/>
</dbReference>
<protein>
    <submittedName>
        <fullName evidence="1 2">Uncharacterized protein</fullName>
    </submittedName>
</protein>
<evidence type="ECO:0000313" key="1">
    <source>
        <dbReference type="EMBL" id="EKX42404.1"/>
    </source>
</evidence>
<evidence type="ECO:0000313" key="3">
    <source>
        <dbReference type="Proteomes" id="UP000011087"/>
    </source>
</evidence>
<reference evidence="1 3" key="1">
    <citation type="journal article" date="2012" name="Nature">
        <title>Algal genomes reveal evolutionary mosaicism and the fate of nucleomorphs.</title>
        <authorList>
            <consortium name="DOE Joint Genome Institute"/>
            <person name="Curtis B.A."/>
            <person name="Tanifuji G."/>
            <person name="Burki F."/>
            <person name="Gruber A."/>
            <person name="Irimia M."/>
            <person name="Maruyama S."/>
            <person name="Arias M.C."/>
            <person name="Ball S.G."/>
            <person name="Gile G.H."/>
            <person name="Hirakawa Y."/>
            <person name="Hopkins J.F."/>
            <person name="Kuo A."/>
            <person name="Rensing S.A."/>
            <person name="Schmutz J."/>
            <person name="Symeonidi A."/>
            <person name="Elias M."/>
            <person name="Eveleigh R.J."/>
            <person name="Herman E.K."/>
            <person name="Klute M.J."/>
            <person name="Nakayama T."/>
            <person name="Obornik M."/>
            <person name="Reyes-Prieto A."/>
            <person name="Armbrust E.V."/>
            <person name="Aves S.J."/>
            <person name="Beiko R.G."/>
            <person name="Coutinho P."/>
            <person name="Dacks J.B."/>
            <person name="Durnford D.G."/>
            <person name="Fast N.M."/>
            <person name="Green B.R."/>
            <person name="Grisdale C.J."/>
            <person name="Hempel F."/>
            <person name="Henrissat B."/>
            <person name="Hoppner M.P."/>
            <person name="Ishida K."/>
            <person name="Kim E."/>
            <person name="Koreny L."/>
            <person name="Kroth P.G."/>
            <person name="Liu Y."/>
            <person name="Malik S.B."/>
            <person name="Maier U.G."/>
            <person name="McRose D."/>
            <person name="Mock T."/>
            <person name="Neilson J.A."/>
            <person name="Onodera N.T."/>
            <person name="Poole A.M."/>
            <person name="Pritham E.J."/>
            <person name="Richards T.A."/>
            <person name="Rocap G."/>
            <person name="Roy S.W."/>
            <person name="Sarai C."/>
            <person name="Schaack S."/>
            <person name="Shirato S."/>
            <person name="Slamovits C.H."/>
            <person name="Spencer D.F."/>
            <person name="Suzuki S."/>
            <person name="Worden A.Z."/>
            <person name="Zauner S."/>
            <person name="Barry K."/>
            <person name="Bell C."/>
            <person name="Bharti A.K."/>
            <person name="Crow J.A."/>
            <person name="Grimwood J."/>
            <person name="Kramer R."/>
            <person name="Lindquist E."/>
            <person name="Lucas S."/>
            <person name="Salamov A."/>
            <person name="McFadden G.I."/>
            <person name="Lane C.E."/>
            <person name="Keeling P.J."/>
            <person name="Gray M.W."/>
            <person name="Grigoriev I.V."/>
            <person name="Archibald J.M."/>
        </authorList>
    </citation>
    <scope>NUCLEOTIDE SEQUENCE</scope>
    <source>
        <strain evidence="1 3">CCMP2712</strain>
    </source>
</reference>
<reference evidence="2" key="3">
    <citation type="submission" date="2015-06" db="UniProtKB">
        <authorList>
            <consortium name="EnsemblProtists"/>
        </authorList>
    </citation>
    <scope>IDENTIFICATION</scope>
</reference>
<reference evidence="3" key="2">
    <citation type="submission" date="2012-11" db="EMBL/GenBank/DDBJ databases">
        <authorList>
            <person name="Kuo A."/>
            <person name="Curtis B.A."/>
            <person name="Tanifuji G."/>
            <person name="Burki F."/>
            <person name="Gruber A."/>
            <person name="Irimia M."/>
            <person name="Maruyama S."/>
            <person name="Arias M.C."/>
            <person name="Ball S.G."/>
            <person name="Gile G.H."/>
            <person name="Hirakawa Y."/>
            <person name="Hopkins J.F."/>
            <person name="Rensing S.A."/>
            <person name="Schmutz J."/>
            <person name="Symeonidi A."/>
            <person name="Elias M."/>
            <person name="Eveleigh R.J."/>
            <person name="Herman E.K."/>
            <person name="Klute M.J."/>
            <person name="Nakayama T."/>
            <person name="Obornik M."/>
            <person name="Reyes-Prieto A."/>
            <person name="Armbrust E.V."/>
            <person name="Aves S.J."/>
            <person name="Beiko R.G."/>
            <person name="Coutinho P."/>
            <person name="Dacks J.B."/>
            <person name="Durnford D.G."/>
            <person name="Fast N.M."/>
            <person name="Green B.R."/>
            <person name="Grisdale C."/>
            <person name="Hempe F."/>
            <person name="Henrissat B."/>
            <person name="Hoppner M.P."/>
            <person name="Ishida K.-I."/>
            <person name="Kim E."/>
            <person name="Koreny L."/>
            <person name="Kroth P.G."/>
            <person name="Liu Y."/>
            <person name="Malik S.-B."/>
            <person name="Maier U.G."/>
            <person name="McRose D."/>
            <person name="Mock T."/>
            <person name="Neilson J.A."/>
            <person name="Onodera N.T."/>
            <person name="Poole A.M."/>
            <person name="Pritham E.J."/>
            <person name="Richards T.A."/>
            <person name="Rocap G."/>
            <person name="Roy S.W."/>
            <person name="Sarai C."/>
            <person name="Schaack S."/>
            <person name="Shirato S."/>
            <person name="Slamovits C.H."/>
            <person name="Spencer D.F."/>
            <person name="Suzuki S."/>
            <person name="Worden A.Z."/>
            <person name="Zauner S."/>
            <person name="Barry K."/>
            <person name="Bell C."/>
            <person name="Bharti A.K."/>
            <person name="Crow J.A."/>
            <person name="Grimwood J."/>
            <person name="Kramer R."/>
            <person name="Lindquist E."/>
            <person name="Lucas S."/>
            <person name="Salamov A."/>
            <person name="McFadden G.I."/>
            <person name="Lane C.E."/>
            <person name="Keeling P.J."/>
            <person name="Gray M.W."/>
            <person name="Grigoriev I.V."/>
            <person name="Archibald J.M."/>
        </authorList>
    </citation>
    <scope>NUCLEOTIDE SEQUENCE</scope>
    <source>
        <strain evidence="3">CCMP2712</strain>
    </source>
</reference>
<gene>
    <name evidence="1" type="ORF">GUITHDRAFT_111679</name>
</gene>
<proteinExistence type="predicted"/>
<dbReference type="PaxDb" id="55529-EKX42404"/>